<feature type="region of interest" description="Disordered" evidence="1">
    <location>
        <begin position="251"/>
        <end position="302"/>
    </location>
</feature>
<feature type="compositionally biased region" description="Acidic residues" evidence="1">
    <location>
        <begin position="610"/>
        <end position="622"/>
    </location>
</feature>
<feature type="region of interest" description="Disordered" evidence="1">
    <location>
        <begin position="458"/>
        <end position="478"/>
    </location>
</feature>
<feature type="compositionally biased region" description="Basic and acidic residues" evidence="1">
    <location>
        <begin position="340"/>
        <end position="365"/>
    </location>
</feature>
<dbReference type="EMBL" id="BQNB010015789">
    <property type="protein sequence ID" value="GJT44163.1"/>
    <property type="molecule type" value="Genomic_DNA"/>
</dbReference>
<evidence type="ECO:0000313" key="3">
    <source>
        <dbReference type="Proteomes" id="UP001151760"/>
    </source>
</evidence>
<dbReference type="Proteomes" id="UP001151760">
    <property type="component" value="Unassembled WGS sequence"/>
</dbReference>
<feature type="region of interest" description="Disordered" evidence="1">
    <location>
        <begin position="602"/>
        <end position="628"/>
    </location>
</feature>
<protein>
    <submittedName>
        <fullName evidence="2">Uncharacterized protein</fullName>
    </submittedName>
</protein>
<feature type="compositionally biased region" description="Pro residues" evidence="1">
    <location>
        <begin position="458"/>
        <end position="468"/>
    </location>
</feature>
<name>A0ABQ5E040_9ASTR</name>
<organism evidence="2 3">
    <name type="scientific">Tanacetum coccineum</name>
    <dbReference type="NCBI Taxonomy" id="301880"/>
    <lineage>
        <taxon>Eukaryota</taxon>
        <taxon>Viridiplantae</taxon>
        <taxon>Streptophyta</taxon>
        <taxon>Embryophyta</taxon>
        <taxon>Tracheophyta</taxon>
        <taxon>Spermatophyta</taxon>
        <taxon>Magnoliopsida</taxon>
        <taxon>eudicotyledons</taxon>
        <taxon>Gunneridae</taxon>
        <taxon>Pentapetalae</taxon>
        <taxon>asterids</taxon>
        <taxon>campanulids</taxon>
        <taxon>Asterales</taxon>
        <taxon>Asteraceae</taxon>
        <taxon>Asteroideae</taxon>
        <taxon>Anthemideae</taxon>
        <taxon>Anthemidinae</taxon>
        <taxon>Tanacetum</taxon>
    </lineage>
</organism>
<gene>
    <name evidence="2" type="ORF">Tco_0952878</name>
</gene>
<feature type="region of interest" description="Disordered" evidence="1">
    <location>
        <begin position="315"/>
        <end position="409"/>
    </location>
</feature>
<proteinExistence type="predicted"/>
<feature type="compositionally biased region" description="Basic and acidic residues" evidence="1">
    <location>
        <begin position="391"/>
        <end position="406"/>
    </location>
</feature>
<feature type="compositionally biased region" description="Low complexity" evidence="1">
    <location>
        <begin position="469"/>
        <end position="478"/>
    </location>
</feature>
<reference evidence="2" key="1">
    <citation type="journal article" date="2022" name="Int. J. Mol. Sci.">
        <title>Draft Genome of Tanacetum Coccineum: Genomic Comparison of Closely Related Tanacetum-Family Plants.</title>
        <authorList>
            <person name="Yamashiro T."/>
            <person name="Shiraishi A."/>
            <person name="Nakayama K."/>
            <person name="Satake H."/>
        </authorList>
    </citation>
    <scope>NUCLEOTIDE SEQUENCE</scope>
</reference>
<accession>A0ABQ5E040</accession>
<evidence type="ECO:0000256" key="1">
    <source>
        <dbReference type="SAM" id="MobiDB-lite"/>
    </source>
</evidence>
<keyword evidence="3" id="KW-1185">Reference proteome</keyword>
<reference evidence="2" key="2">
    <citation type="submission" date="2022-01" db="EMBL/GenBank/DDBJ databases">
        <authorList>
            <person name="Yamashiro T."/>
            <person name="Shiraishi A."/>
            <person name="Satake H."/>
            <person name="Nakayama K."/>
        </authorList>
    </citation>
    <scope>NUCLEOTIDE SEQUENCE</scope>
</reference>
<evidence type="ECO:0000313" key="2">
    <source>
        <dbReference type="EMBL" id="GJT44163.1"/>
    </source>
</evidence>
<sequence>MNQQETQQVIARDENWIPSADRAFTIFADVPEIFMQQFWYTIKKVHDTDSYEFLLANKKCRVDAEVFRKILDICLRVNGEEFTELQNDDDTLTFLIDLGYKGPLHKHTNMFMDNMHQPWRTLAEIINKCLSRKTASNDKLRKSRIDIIEAKEDQDVKICHSPDSPQLSSIIVLNIYSLLSNSNNLKDTIVQSRMMETVDVSEESKPKPEHVKKKNASRRVVKKKVTISADDNIISDPDVTLKLGKSISLTEAEEEEAVSDPKPKPAASKPKLKGAQSLTPTEKEVANIMLKKARRPARDSQVMEAQVKELVGYQGFSMSPQSSLLPEVKELSEYSEEDRLDDKEKDDKDGDADDKGLRISVRKDEYEEMSNVEVEDSRKGNAKISNVGKADAAKTKEVKDDSKKAELPPASSNLSVSLVLHISSPSVLTVPVSVIFEPSVLSPIPETPSAALVTTLPPPSVSTTPPIPQQTKTPIPTPPIIADASTITTIVLKSNALFAIQLRVAKLEKDMSELKKVDHSAEALTTLKSQVPTTIDSYLGSKFGDTPTINLKQGSGKSASEILKIKREQGEKQKMPKLYHTLMEALIEDENAMDKGVSNTIKYHKRKHDDDEDDDDDDDDEDPPARPN</sequence>
<comment type="caution">
    <text evidence="2">The sequence shown here is derived from an EMBL/GenBank/DDBJ whole genome shotgun (WGS) entry which is preliminary data.</text>
</comment>